<comment type="caution">
    <text evidence="13">The sequence shown here is derived from an EMBL/GenBank/DDBJ whole genome shotgun (WGS) entry which is preliminary data.</text>
</comment>
<evidence type="ECO:0000256" key="2">
    <source>
        <dbReference type="ARBA" id="ARBA00022670"/>
    </source>
</evidence>
<keyword evidence="8" id="KW-0325">Glycoprotein</keyword>
<feature type="binding site" evidence="10">
    <location>
        <position position="309"/>
    </location>
    <ligand>
        <name>Zn(2+)</name>
        <dbReference type="ChEBI" id="CHEBI:29105"/>
        <label>2</label>
        <note>catalytic</note>
    </ligand>
</feature>
<dbReference type="EMBL" id="CM035428">
    <property type="protein sequence ID" value="KAH7302057.1"/>
    <property type="molecule type" value="Genomic_DNA"/>
</dbReference>
<evidence type="ECO:0000256" key="11">
    <source>
        <dbReference type="PIRSR" id="PIRSR621190-5"/>
    </source>
</evidence>
<feature type="binding site" evidence="10">
    <location>
        <position position="252"/>
    </location>
    <ligand>
        <name>Ca(2+)</name>
        <dbReference type="ChEBI" id="CHEBI:29108"/>
        <label>3</label>
    </ligand>
</feature>
<protein>
    <recommendedName>
        <fullName evidence="12">Peptidase metallopeptidase domain-containing protein</fullName>
    </recommendedName>
</protein>
<feature type="domain" description="Peptidase metallopeptidase" evidence="12">
    <location>
        <begin position="177"/>
        <end position="344"/>
    </location>
</feature>
<proteinExistence type="inferred from homology"/>
<comment type="cofactor">
    <cofactor evidence="10">
        <name>Ca(2+)</name>
        <dbReference type="ChEBI" id="CHEBI:29108"/>
    </cofactor>
    <text evidence="10">Can bind about 5 Ca(2+) ions per subunit.</text>
</comment>
<dbReference type="SMR" id="A0A8T2S267"/>
<feature type="binding site" evidence="10">
    <location>
        <position position="272"/>
    </location>
    <ligand>
        <name>Ca(2+)</name>
        <dbReference type="ChEBI" id="CHEBI:29108"/>
        <label>3</label>
    </ligand>
</feature>
<dbReference type="CDD" id="cd04278">
    <property type="entry name" value="ZnMc_MMP"/>
    <property type="match status" value="1"/>
</dbReference>
<keyword evidence="2" id="KW-0645">Protease</keyword>
<evidence type="ECO:0000256" key="10">
    <source>
        <dbReference type="PIRSR" id="PIRSR621190-2"/>
    </source>
</evidence>
<dbReference type="InterPro" id="IPR006026">
    <property type="entry name" value="Peptidase_Metallo"/>
</dbReference>
<evidence type="ECO:0000256" key="5">
    <source>
        <dbReference type="ARBA" id="ARBA00022801"/>
    </source>
</evidence>
<evidence type="ECO:0000256" key="8">
    <source>
        <dbReference type="ARBA" id="ARBA00023180"/>
    </source>
</evidence>
<feature type="binding site" evidence="10">
    <location>
        <position position="299"/>
    </location>
    <ligand>
        <name>Zn(2+)</name>
        <dbReference type="ChEBI" id="CHEBI:29105"/>
        <label>2</label>
        <note>catalytic</note>
    </ligand>
</feature>
<dbReference type="Pfam" id="PF00413">
    <property type="entry name" value="Peptidase_M10"/>
    <property type="match status" value="1"/>
</dbReference>
<evidence type="ECO:0000313" key="14">
    <source>
        <dbReference type="Proteomes" id="UP000825935"/>
    </source>
</evidence>
<dbReference type="GO" id="GO:0030198">
    <property type="term" value="P:extracellular matrix organization"/>
    <property type="evidence" value="ECO:0007669"/>
    <property type="project" value="TreeGrafter"/>
</dbReference>
<feature type="binding site" evidence="10">
    <location>
        <position position="275"/>
    </location>
    <ligand>
        <name>Ca(2+)</name>
        <dbReference type="ChEBI" id="CHEBI:29108"/>
        <label>1</label>
    </ligand>
</feature>
<evidence type="ECO:0000256" key="1">
    <source>
        <dbReference type="ARBA" id="ARBA00009614"/>
    </source>
</evidence>
<evidence type="ECO:0000256" key="7">
    <source>
        <dbReference type="ARBA" id="ARBA00023049"/>
    </source>
</evidence>
<feature type="binding site" evidence="10">
    <location>
        <position position="235"/>
    </location>
    <ligand>
        <name>Ca(2+)</name>
        <dbReference type="ChEBI" id="CHEBI:29108"/>
        <label>2</label>
    </ligand>
</feature>
<evidence type="ECO:0000256" key="9">
    <source>
        <dbReference type="PIRSR" id="PIRSR621190-1"/>
    </source>
</evidence>
<dbReference type="InterPro" id="IPR024079">
    <property type="entry name" value="MetalloPept_cat_dom_sf"/>
</dbReference>
<feature type="active site" evidence="9">
    <location>
        <position position="300"/>
    </location>
</feature>
<dbReference type="OrthoDB" id="406838at2759"/>
<dbReference type="AlphaFoldDB" id="A0A8T2S267"/>
<dbReference type="PANTHER" id="PTHR10201">
    <property type="entry name" value="MATRIX METALLOPROTEINASE"/>
    <property type="match status" value="1"/>
</dbReference>
<dbReference type="InterPro" id="IPR033739">
    <property type="entry name" value="M10A_MMP"/>
</dbReference>
<dbReference type="PANTHER" id="PTHR10201:SF272">
    <property type="entry name" value="METALLOENDOPROTEINASE 5-MMP"/>
    <property type="match status" value="1"/>
</dbReference>
<organism evidence="13 14">
    <name type="scientific">Ceratopteris richardii</name>
    <name type="common">Triangle waterfern</name>
    <dbReference type="NCBI Taxonomy" id="49495"/>
    <lineage>
        <taxon>Eukaryota</taxon>
        <taxon>Viridiplantae</taxon>
        <taxon>Streptophyta</taxon>
        <taxon>Embryophyta</taxon>
        <taxon>Tracheophyta</taxon>
        <taxon>Polypodiopsida</taxon>
        <taxon>Polypodiidae</taxon>
        <taxon>Polypodiales</taxon>
        <taxon>Pteridineae</taxon>
        <taxon>Pteridaceae</taxon>
        <taxon>Parkerioideae</taxon>
        <taxon>Ceratopteris</taxon>
    </lineage>
</organism>
<dbReference type="Gene3D" id="3.40.390.10">
    <property type="entry name" value="Collagenase (Catalytic Domain)"/>
    <property type="match status" value="1"/>
</dbReference>
<dbReference type="SUPFAM" id="SSF47090">
    <property type="entry name" value="PGBD-like"/>
    <property type="match status" value="1"/>
</dbReference>
<evidence type="ECO:0000259" key="12">
    <source>
        <dbReference type="SMART" id="SM00235"/>
    </source>
</evidence>
<feature type="binding site" evidence="10">
    <location>
        <position position="273"/>
    </location>
    <ligand>
        <name>Ca(2+)</name>
        <dbReference type="ChEBI" id="CHEBI:29108"/>
        <label>1</label>
    </ligand>
</feature>
<keyword evidence="10" id="KW-0106">Calcium</keyword>
<comment type="similarity">
    <text evidence="1">Belongs to the peptidase M10A family. Matrix metalloproteinases (MMPs) subfamily.</text>
</comment>
<evidence type="ECO:0000256" key="4">
    <source>
        <dbReference type="ARBA" id="ARBA00022729"/>
    </source>
</evidence>
<dbReference type="GO" id="GO:0004222">
    <property type="term" value="F:metalloendopeptidase activity"/>
    <property type="evidence" value="ECO:0007669"/>
    <property type="project" value="InterPro"/>
</dbReference>
<dbReference type="GO" id="GO:0008270">
    <property type="term" value="F:zinc ion binding"/>
    <property type="evidence" value="ECO:0007669"/>
    <property type="project" value="InterPro"/>
</dbReference>
<dbReference type="InterPro" id="IPR036365">
    <property type="entry name" value="PGBD-like_sf"/>
</dbReference>
<feature type="binding site" evidence="10">
    <location>
        <position position="275"/>
    </location>
    <ligand>
        <name>Ca(2+)</name>
        <dbReference type="ChEBI" id="CHEBI:29108"/>
        <label>3</label>
    </ligand>
</feature>
<dbReference type="OMA" id="ASAFYEM"/>
<evidence type="ECO:0000313" key="13">
    <source>
        <dbReference type="EMBL" id="KAH7302057.1"/>
    </source>
</evidence>
<dbReference type="InterPro" id="IPR001818">
    <property type="entry name" value="Pept_M10_metallopeptidase"/>
</dbReference>
<feature type="binding site" evidence="10">
    <location>
        <position position="260"/>
    </location>
    <ligand>
        <name>Zn(2+)</name>
        <dbReference type="ChEBI" id="CHEBI:29105"/>
        <label>1</label>
    </ligand>
</feature>
<evidence type="ECO:0000256" key="6">
    <source>
        <dbReference type="ARBA" id="ARBA00022833"/>
    </source>
</evidence>
<name>A0A8T2S267_CERRI</name>
<dbReference type="GO" id="GO:0031012">
    <property type="term" value="C:extracellular matrix"/>
    <property type="evidence" value="ECO:0007669"/>
    <property type="project" value="InterPro"/>
</dbReference>
<keyword evidence="4" id="KW-0732">Signal</keyword>
<reference evidence="13 14" key="1">
    <citation type="submission" date="2021-08" db="EMBL/GenBank/DDBJ databases">
        <title>WGS assembly of Ceratopteris richardii.</title>
        <authorList>
            <person name="Marchant D.B."/>
            <person name="Chen G."/>
            <person name="Jenkins J."/>
            <person name="Shu S."/>
            <person name="Leebens-Mack J."/>
            <person name="Grimwood J."/>
            <person name="Schmutz J."/>
            <person name="Soltis P."/>
            <person name="Soltis D."/>
            <person name="Chen Z.-H."/>
        </authorList>
    </citation>
    <scope>NUCLEOTIDE SEQUENCE [LARGE SCALE GENOMIC DNA]</scope>
    <source>
        <strain evidence="13">Whitten #5841</strain>
        <tissue evidence="13">Leaf</tissue>
    </source>
</reference>
<feature type="binding site" evidence="10">
    <location>
        <position position="253"/>
    </location>
    <ligand>
        <name>Ca(2+)</name>
        <dbReference type="ChEBI" id="CHEBI:29108"/>
        <label>3</label>
    </ligand>
</feature>
<keyword evidence="5" id="KW-0378">Hydrolase</keyword>
<dbReference type="InterPro" id="IPR002477">
    <property type="entry name" value="Peptidoglycan-bd-like"/>
</dbReference>
<gene>
    <name evidence="13" type="ORF">KP509_23G054500</name>
</gene>
<feature type="binding site" evidence="10">
    <location>
        <position position="245"/>
    </location>
    <ligand>
        <name>Zn(2+)</name>
        <dbReference type="ChEBI" id="CHEBI:29105"/>
        <label>1</label>
    </ligand>
</feature>
<feature type="binding site" evidence="10">
    <location>
        <position position="247"/>
    </location>
    <ligand>
        <name>Zn(2+)</name>
        <dbReference type="ChEBI" id="CHEBI:29105"/>
        <label>1</label>
    </ligand>
</feature>
<keyword evidence="14" id="KW-1185">Reference proteome</keyword>
<feature type="binding site" evidence="10">
    <location>
        <position position="303"/>
    </location>
    <ligand>
        <name>Zn(2+)</name>
        <dbReference type="ChEBI" id="CHEBI:29105"/>
        <label>2</label>
        <note>catalytic</note>
    </ligand>
</feature>
<dbReference type="Proteomes" id="UP000825935">
    <property type="component" value="Chromosome 23"/>
</dbReference>
<keyword evidence="7" id="KW-0482">Metalloprotease</keyword>
<dbReference type="Pfam" id="PF01471">
    <property type="entry name" value="PG_binding_1"/>
    <property type="match status" value="1"/>
</dbReference>
<feature type="binding site" description="in inhibited form" evidence="10">
    <location>
        <position position="141"/>
    </location>
    <ligand>
        <name>Zn(2+)</name>
        <dbReference type="ChEBI" id="CHEBI:29105"/>
        <label>2</label>
        <note>catalytic</note>
    </ligand>
</feature>
<accession>A0A8T2S267</accession>
<comment type="cofactor">
    <cofactor evidence="10">
        <name>Zn(2+)</name>
        <dbReference type="ChEBI" id="CHEBI:29105"/>
    </cofactor>
    <text evidence="10">Binds 2 Zn(2+) ions per subunit.</text>
</comment>
<keyword evidence="3 10" id="KW-0479">Metal-binding</keyword>
<feature type="binding site" evidence="10">
    <location>
        <position position="317"/>
    </location>
    <ligand>
        <name>Zn(2+)</name>
        <dbReference type="ChEBI" id="CHEBI:29105"/>
        <label>2</label>
        <note>catalytic</note>
    </ligand>
</feature>
<dbReference type="SMART" id="SM00235">
    <property type="entry name" value="ZnMc"/>
    <property type="match status" value="1"/>
</dbReference>
<sequence length="396" mass="44041">MVSAGKNKLASAFYEMRGYIVVILVFTALSMAVPLRAVTLNPGALPAALQIPNSLENFVAGVWSQFSVLLDAGIGDAKDAIVPLKRYFSHFGYLNLSGTNATEIFDTDLLSAVKLYQQSFRLEVSGKLDLKTLTKIMTPRCGREDVADGVPLMLQTTSVSHMASGYHSVGHYSFFPSHPTWPSSQRNLTYAFSPFNETGRMSLEERKLAFSNAFNQWAAVIPMNFTEIDDYEIADVKIEFVSYSHGDGEPFDGVLGVLAHAFSPTDGRFHLDDSEYWKSLASKSMTELQDIDLQSVVTHEIGHLIGLAHSPVEDAIMYPSIAPGQTKLQLQLDDIQGAQALYGVNPNYKPDNSMAHTSSVVERHCWALKVNIRMPLCHNWFHVSTYISIYLMFLYF</sequence>
<dbReference type="SUPFAM" id="SSF55486">
    <property type="entry name" value="Metalloproteases ('zincins'), catalytic domain"/>
    <property type="match status" value="1"/>
</dbReference>
<dbReference type="FunFam" id="3.40.390.10:FF:000018">
    <property type="entry name" value="Metalloendoproteinase 1"/>
    <property type="match status" value="1"/>
</dbReference>
<keyword evidence="6 10" id="KW-0862">Zinc</keyword>
<evidence type="ECO:0000256" key="3">
    <source>
        <dbReference type="ARBA" id="ARBA00022723"/>
    </source>
</evidence>
<feature type="binding site" evidence="10">
    <location>
        <position position="270"/>
    </location>
    <ligand>
        <name>Zn(2+)</name>
        <dbReference type="ChEBI" id="CHEBI:29105"/>
        <label>1</label>
    </ligand>
</feature>
<dbReference type="GO" id="GO:0030574">
    <property type="term" value="P:collagen catabolic process"/>
    <property type="evidence" value="ECO:0007669"/>
    <property type="project" value="TreeGrafter"/>
</dbReference>
<dbReference type="InterPro" id="IPR021190">
    <property type="entry name" value="Pept_M10A"/>
</dbReference>
<dbReference type="GO" id="GO:0006508">
    <property type="term" value="P:proteolysis"/>
    <property type="evidence" value="ECO:0007669"/>
    <property type="project" value="UniProtKB-KW"/>
</dbReference>
<feature type="short sequence motif" description="Cysteine switch" evidence="11">
    <location>
        <begin position="139"/>
        <end position="169"/>
    </location>
</feature>
<dbReference type="PRINTS" id="PR00138">
    <property type="entry name" value="MATRIXIN"/>
</dbReference>